<dbReference type="CDD" id="cd12152">
    <property type="entry name" value="F1-ATPase_delta"/>
    <property type="match status" value="1"/>
</dbReference>
<evidence type="ECO:0000256" key="2">
    <source>
        <dbReference type="ARBA" id="ARBA00004202"/>
    </source>
</evidence>
<dbReference type="Pfam" id="PF02823">
    <property type="entry name" value="ATP-synt_DE_N"/>
    <property type="match status" value="1"/>
</dbReference>
<keyword evidence="13" id="KW-0378">Hydrolase</keyword>
<keyword evidence="10" id="KW-0066">ATP synthesis</keyword>
<keyword evidence="8" id="KW-0472">Membrane</keyword>
<dbReference type="NCBIfam" id="TIGR01216">
    <property type="entry name" value="ATP_synt_epsi"/>
    <property type="match status" value="1"/>
</dbReference>
<dbReference type="GO" id="GO:0046933">
    <property type="term" value="F:proton-transporting ATP synthase activity, rotational mechanism"/>
    <property type="evidence" value="ECO:0007669"/>
    <property type="project" value="InterPro"/>
</dbReference>
<comment type="subcellular location">
    <subcellularLocation>
        <location evidence="2">Cell membrane</location>
        <topology evidence="2">Peripheral membrane protein</topology>
    </subcellularLocation>
</comment>
<evidence type="ECO:0000256" key="5">
    <source>
        <dbReference type="ARBA" id="ARBA00022475"/>
    </source>
</evidence>
<evidence type="ECO:0000256" key="3">
    <source>
        <dbReference type="ARBA" id="ARBA00005712"/>
    </source>
</evidence>
<proteinExistence type="inferred from homology"/>
<keyword evidence="9" id="KW-0139">CF(1)</keyword>
<dbReference type="EC" id="3.6.3.14" evidence="13"/>
<evidence type="ECO:0000256" key="10">
    <source>
        <dbReference type="ARBA" id="ARBA00023310"/>
    </source>
</evidence>
<dbReference type="Gene3D" id="1.20.5.440">
    <property type="entry name" value="ATP synthase delta/epsilon subunit, C-terminal domain"/>
    <property type="match status" value="1"/>
</dbReference>
<name>A0A3B0ZT12_9ZZZZ</name>
<comment type="function">
    <text evidence="1">Produces ATP from ADP in the presence of a proton gradient across the membrane.</text>
</comment>
<comment type="similarity">
    <text evidence="3">Belongs to the ATPase epsilon chain family.</text>
</comment>
<keyword evidence="4" id="KW-0813">Transport</keyword>
<dbReference type="SUPFAM" id="SSF51344">
    <property type="entry name" value="Epsilon subunit of F1F0-ATP synthase N-terminal domain"/>
    <property type="match status" value="1"/>
</dbReference>
<dbReference type="GO" id="GO:0016787">
    <property type="term" value="F:hydrolase activity"/>
    <property type="evidence" value="ECO:0007669"/>
    <property type="project" value="UniProtKB-KW"/>
</dbReference>
<dbReference type="PANTHER" id="PTHR13822">
    <property type="entry name" value="ATP SYNTHASE DELTA/EPSILON CHAIN"/>
    <property type="match status" value="1"/>
</dbReference>
<organism evidence="13">
    <name type="scientific">hydrothermal vent metagenome</name>
    <dbReference type="NCBI Taxonomy" id="652676"/>
    <lineage>
        <taxon>unclassified sequences</taxon>
        <taxon>metagenomes</taxon>
        <taxon>ecological metagenomes</taxon>
    </lineage>
</organism>
<feature type="domain" description="ATP synthase F1 complex delta/epsilon subunit N-terminal" evidence="12">
    <location>
        <begin position="5"/>
        <end position="85"/>
    </location>
</feature>
<dbReference type="Gene3D" id="2.60.15.10">
    <property type="entry name" value="F0F1 ATP synthase delta/epsilon subunit, N-terminal"/>
    <property type="match status" value="1"/>
</dbReference>
<feature type="domain" description="ATP synthase epsilon subunit C-terminal" evidence="11">
    <location>
        <begin position="90"/>
        <end position="133"/>
    </location>
</feature>
<evidence type="ECO:0000313" key="13">
    <source>
        <dbReference type="EMBL" id="VAW96618.1"/>
    </source>
</evidence>
<evidence type="ECO:0000256" key="9">
    <source>
        <dbReference type="ARBA" id="ARBA00023196"/>
    </source>
</evidence>
<dbReference type="Pfam" id="PF00401">
    <property type="entry name" value="ATP-synt_DE"/>
    <property type="match status" value="1"/>
</dbReference>
<reference evidence="13" key="1">
    <citation type="submission" date="2018-06" db="EMBL/GenBank/DDBJ databases">
        <authorList>
            <person name="Zhirakovskaya E."/>
        </authorList>
    </citation>
    <scope>NUCLEOTIDE SEQUENCE</scope>
</reference>
<dbReference type="GO" id="GO:0005886">
    <property type="term" value="C:plasma membrane"/>
    <property type="evidence" value="ECO:0007669"/>
    <property type="project" value="UniProtKB-SubCell"/>
</dbReference>
<dbReference type="NCBIfam" id="NF001847">
    <property type="entry name" value="PRK00571.1-4"/>
    <property type="match status" value="1"/>
</dbReference>
<accession>A0A3B0ZT12</accession>
<evidence type="ECO:0000256" key="4">
    <source>
        <dbReference type="ARBA" id="ARBA00022448"/>
    </source>
</evidence>
<evidence type="ECO:0000256" key="1">
    <source>
        <dbReference type="ARBA" id="ARBA00003543"/>
    </source>
</evidence>
<dbReference type="FunFam" id="1.20.5.440:FF:000001">
    <property type="entry name" value="ATP synthase epsilon chain"/>
    <property type="match status" value="1"/>
</dbReference>
<keyword evidence="5" id="KW-1003">Cell membrane</keyword>
<dbReference type="InterPro" id="IPR001469">
    <property type="entry name" value="ATP_synth_F1_dsu/esu"/>
</dbReference>
<evidence type="ECO:0000259" key="12">
    <source>
        <dbReference type="Pfam" id="PF02823"/>
    </source>
</evidence>
<dbReference type="HAMAP" id="MF_00530">
    <property type="entry name" value="ATP_synth_epsil_bac"/>
    <property type="match status" value="1"/>
</dbReference>
<protein>
    <submittedName>
        <fullName evidence="13">ATP synthase epsilon chain</fullName>
        <ecNumber evidence="13">3.6.3.14</ecNumber>
    </submittedName>
</protein>
<evidence type="ECO:0000259" key="11">
    <source>
        <dbReference type="Pfam" id="PF00401"/>
    </source>
</evidence>
<dbReference type="PANTHER" id="PTHR13822:SF10">
    <property type="entry name" value="ATP SYNTHASE EPSILON CHAIN, CHLOROPLASTIC"/>
    <property type="match status" value="1"/>
</dbReference>
<dbReference type="AlphaFoldDB" id="A0A3B0ZT12"/>
<dbReference type="InterPro" id="IPR020546">
    <property type="entry name" value="ATP_synth_F1_dsu/esu_N"/>
</dbReference>
<dbReference type="InterPro" id="IPR036794">
    <property type="entry name" value="ATP_F1_dsu/esu_C_sf"/>
</dbReference>
<keyword evidence="7" id="KW-0406">Ion transport</keyword>
<gene>
    <name evidence="13" type="ORF">MNBD_GAMMA19-1530</name>
</gene>
<dbReference type="InterPro" id="IPR020547">
    <property type="entry name" value="ATP_synth_F1_esu_C"/>
</dbReference>
<dbReference type="FunFam" id="2.60.15.10:FF:000001">
    <property type="entry name" value="ATP synthase epsilon chain"/>
    <property type="match status" value="1"/>
</dbReference>
<keyword evidence="6" id="KW-0375">Hydrogen ion transport</keyword>
<dbReference type="EMBL" id="UOFV01000093">
    <property type="protein sequence ID" value="VAW96618.1"/>
    <property type="molecule type" value="Genomic_DNA"/>
</dbReference>
<evidence type="ECO:0000256" key="7">
    <source>
        <dbReference type="ARBA" id="ARBA00023065"/>
    </source>
</evidence>
<evidence type="ECO:0000256" key="8">
    <source>
        <dbReference type="ARBA" id="ARBA00023136"/>
    </source>
</evidence>
<dbReference type="SUPFAM" id="SSF46604">
    <property type="entry name" value="Epsilon subunit of F1F0-ATP synthase C-terminal domain"/>
    <property type="match status" value="1"/>
</dbReference>
<evidence type="ECO:0000256" key="6">
    <source>
        <dbReference type="ARBA" id="ARBA00022781"/>
    </source>
</evidence>
<sequence length="142" mass="15193">MAMTMHVDVVSAEEEIFSGPATMLFAPGAMGDLGIMPRHAPLMTRIKPGEVRIVTEQGDDEIVLYVSGGMLEIQPEAVTILADTAQRAGDIDEAAALEAKERAEKLLADQKGEIDYAAASAELAEAMAQLQAISRLRKKVGR</sequence>
<dbReference type="InterPro" id="IPR036771">
    <property type="entry name" value="ATPsynth_dsu/esu_N"/>
</dbReference>
<dbReference type="GO" id="GO:0045259">
    <property type="term" value="C:proton-transporting ATP synthase complex"/>
    <property type="evidence" value="ECO:0007669"/>
    <property type="project" value="UniProtKB-KW"/>
</dbReference>